<dbReference type="AlphaFoldDB" id="A0A6J5C3J9"/>
<feature type="compositionally biased region" description="Polar residues" evidence="1">
    <location>
        <begin position="264"/>
        <end position="277"/>
    </location>
</feature>
<dbReference type="OrthoDB" id="8922929at2"/>
<feature type="compositionally biased region" description="Basic and acidic residues" evidence="1">
    <location>
        <begin position="404"/>
        <end position="423"/>
    </location>
</feature>
<gene>
    <name evidence="2" type="ORF">LMG27174_05351</name>
</gene>
<feature type="region of interest" description="Disordered" evidence="1">
    <location>
        <begin position="112"/>
        <end position="148"/>
    </location>
</feature>
<evidence type="ECO:0000256" key="1">
    <source>
        <dbReference type="SAM" id="MobiDB-lite"/>
    </source>
</evidence>
<organism evidence="2 3">
    <name type="scientific">Paraburkholderia rhynchosiae</name>
    <dbReference type="NCBI Taxonomy" id="487049"/>
    <lineage>
        <taxon>Bacteria</taxon>
        <taxon>Pseudomonadati</taxon>
        <taxon>Pseudomonadota</taxon>
        <taxon>Betaproteobacteria</taxon>
        <taxon>Burkholderiales</taxon>
        <taxon>Burkholderiaceae</taxon>
        <taxon>Paraburkholderia</taxon>
    </lineage>
</organism>
<protein>
    <recommendedName>
        <fullName evidence="4">Awr type III effector family protein</fullName>
    </recommendedName>
</protein>
<evidence type="ECO:0000313" key="2">
    <source>
        <dbReference type="EMBL" id="CAB3725769.1"/>
    </source>
</evidence>
<feature type="compositionally biased region" description="Low complexity" evidence="1">
    <location>
        <begin position="127"/>
        <end position="142"/>
    </location>
</feature>
<feature type="region of interest" description="Disordered" evidence="1">
    <location>
        <begin position="208"/>
        <end position="282"/>
    </location>
</feature>
<dbReference type="Proteomes" id="UP000494205">
    <property type="component" value="Unassembled WGS sequence"/>
</dbReference>
<feature type="region of interest" description="Disordered" evidence="1">
    <location>
        <begin position="14"/>
        <end position="46"/>
    </location>
</feature>
<feature type="region of interest" description="Disordered" evidence="1">
    <location>
        <begin position="377"/>
        <end position="437"/>
    </location>
</feature>
<dbReference type="RefSeq" id="WP_146014372.1">
    <property type="nucleotide sequence ID" value="NZ_CADIJZ010000023.1"/>
</dbReference>
<sequence>MRLTTLFRNTASMLRGTPRTSTTVAPAASPAASTGAGVPPASPGTRASVKASFTATRERFRNLLGFSRPPYATREARSDRRALVETEWRLPFTRANKFGRPFPAHAVRIEVQKPARPLDPPGDWSEAGKAAPAPGSSASAQRRAAKASRMLAKTIGKFTAKRADTSTNAAVTGATGRPRDEAELQHWLDHREGLDSWVREYFSAAGRGGEGSGGTANVGHHAQGSNEGDDANDVNNTSRTGRASDANGGSYTSDASDVDDAHNGNGTNDANDSNETIPLNGGIAPADPLATLSALLAQAAQGADAVHGVAGGVAPQADPSAADSTLRFAPSLMLGYAVLSALGSNEPARAAAALQALPEVARIEGIVQRVATFDANAARPTATTETEEPQRNDDALHVSNASEPRSEEITHEDVEGITHEGDSNVRTPPAANHTSPQALVNPAHEDAWRIARALANTHLGFDVLKKLTGSAASTADNATALAVLQAWNALPEPRADLDAALIAAHAAADDKGNLAPRVLRAVSGSTQPRDAAALFAWRQGFRSDAPGSPLKQTQTRLHRFVTRGMLRLDKGNWFFQRMFGKKKSALRGMMLGTSSAALASYTKEAARYAGALKTASATLASSLRSPRLATGAPDGPEARAREAAAAALEALAARPAAHIGDLELDETTIAALENREPVVSVAQRDDAPLLLDAGALRDCAKRFQVHRWEAVKTALDHVDKVGEAKALKPERLSREAIRSVMRQVIIDLQQSTQVSFADGGRFGFSTRGLSLSVNKGPHHHLPVGGELTLAHYHSRRAVVTLQRNNVGFDIFIGTEHGKRSQARVGGRLGYSKHMSWLGGLRLGGSLRLTPFDRELREPRGVMIRVARERLTDENLDWVPMKYDDARTTETVLDMVEFLFEEAREPVREKGAETPLFERLAARIGERTDISIGWQEGGTRATRQGIAASAGASVSAPSSSVRGSYGLDGNVTVDLNSSSETYSNEATGSIRYDRRSTTSSMRVSAQGTAGASPGWHKGELTGGLPGASPLGVGGARPERLVAARVMLPEREGRLLNRGCYADQQFASFNAFAAAVQGSREEWIEMYRHNHGCDYPEAAAKLKHDLAMLQSHQRINHTFLVRRRLKPAQALRGDVYRALERMHEAAAHAVGGKGVDWSRPLDTLLRERASWLPERIAVSEVTGRVRSTPGLRLPIGGVASESVLAQRELLRSKA</sequence>
<reference evidence="2 3" key="1">
    <citation type="submission" date="2020-04" db="EMBL/GenBank/DDBJ databases">
        <authorList>
            <person name="De Canck E."/>
        </authorList>
    </citation>
    <scope>NUCLEOTIDE SEQUENCE [LARGE SCALE GENOMIC DNA]</scope>
    <source>
        <strain evidence="2 3">LMG 27174</strain>
    </source>
</reference>
<proteinExistence type="predicted"/>
<dbReference type="EMBL" id="CADIJZ010000023">
    <property type="protein sequence ID" value="CAB3725769.1"/>
    <property type="molecule type" value="Genomic_DNA"/>
</dbReference>
<feature type="compositionally biased region" description="Low complexity" evidence="1">
    <location>
        <begin position="20"/>
        <end position="45"/>
    </location>
</feature>
<evidence type="ECO:0008006" key="4">
    <source>
        <dbReference type="Google" id="ProtNLM"/>
    </source>
</evidence>
<accession>A0A6J5C3J9</accession>
<evidence type="ECO:0000313" key="3">
    <source>
        <dbReference type="Proteomes" id="UP000494205"/>
    </source>
</evidence>
<name>A0A6J5C3J9_9BURK</name>
<feature type="compositionally biased region" description="Polar residues" evidence="1">
    <location>
        <begin position="233"/>
        <end position="255"/>
    </location>
</feature>